<dbReference type="AlphaFoldDB" id="A0A366XYT7"/>
<evidence type="ECO:0000313" key="3">
    <source>
        <dbReference type="Proteomes" id="UP000253314"/>
    </source>
</evidence>
<dbReference type="Pfam" id="PF08349">
    <property type="entry name" value="DUF1722"/>
    <property type="match status" value="1"/>
</dbReference>
<dbReference type="PANTHER" id="PTHR30087">
    <property type="entry name" value="INNER MEMBRANE PROTEIN"/>
    <property type="match status" value="1"/>
</dbReference>
<sequence>MKQFVKPTVVVSKCLEFAACRYNGDVIHDEMVDNLSTFVDFIPVCPEVEIGLGTPRDVIRIVSKEGEHRLIQPSTEKDLTEKMTAFANTFLEEIGEIDGFILKNRSPSCGTRDVKVYTGIEKAPVKEKGSGLFGGKVIENYGDKAVEEEGRLKNFTIREHFLTKLFTLAEFRSIKTRHDMQELIDFHSRNKYLFMAYNQTQLKNMGRTVANHEKKSIEEVFKSYELYLYKLLKRVPRYTSNINVCQHVFGYFKNELSSKEKAFFLEMMGKYKEKKIPLSSLISLLKAWAIRFENNYLLSQTYFEPYPEALVEISDSGKGRNYS</sequence>
<keyword evidence="3" id="KW-1185">Reference proteome</keyword>
<protein>
    <submittedName>
        <fullName evidence="2">DUF1722 domain-containing protein</fullName>
    </submittedName>
</protein>
<dbReference type="Pfam" id="PF04463">
    <property type="entry name" value="2-thiour_desulf"/>
    <property type="match status" value="1"/>
</dbReference>
<dbReference type="PANTHER" id="PTHR30087:SF0">
    <property type="entry name" value="INNER MEMBRANE PROTEIN"/>
    <property type="match status" value="1"/>
</dbReference>
<dbReference type="InterPro" id="IPR013560">
    <property type="entry name" value="DUF1722"/>
</dbReference>
<dbReference type="RefSeq" id="WP_113806523.1">
    <property type="nucleotide sequence ID" value="NZ_QOCW01000013.1"/>
</dbReference>
<gene>
    <name evidence="2" type="ORF">DS031_13105</name>
</gene>
<feature type="domain" description="DUF1722" evidence="1">
    <location>
        <begin position="191"/>
        <end position="307"/>
    </location>
</feature>
<organism evidence="2 3">
    <name type="scientific">Bacillus taeanensis</name>
    <dbReference type="NCBI Taxonomy" id="273032"/>
    <lineage>
        <taxon>Bacteria</taxon>
        <taxon>Bacillati</taxon>
        <taxon>Bacillota</taxon>
        <taxon>Bacilli</taxon>
        <taxon>Bacillales</taxon>
        <taxon>Bacillaceae</taxon>
        <taxon>Bacillus</taxon>
    </lineage>
</organism>
<proteinExistence type="predicted"/>
<dbReference type="InterPro" id="IPR007553">
    <property type="entry name" value="2-thiour_desulf"/>
</dbReference>
<dbReference type="PIRSF" id="PIRSF037004">
    <property type="entry name" value="UCP037004"/>
    <property type="match status" value="1"/>
</dbReference>
<evidence type="ECO:0000313" key="2">
    <source>
        <dbReference type="EMBL" id="RBW69091.1"/>
    </source>
</evidence>
<dbReference type="EMBL" id="QOCW01000013">
    <property type="protein sequence ID" value="RBW69091.1"/>
    <property type="molecule type" value="Genomic_DNA"/>
</dbReference>
<dbReference type="InterPro" id="IPR017087">
    <property type="entry name" value="UCP037004"/>
</dbReference>
<reference evidence="2 3" key="1">
    <citation type="submission" date="2018-07" db="EMBL/GenBank/DDBJ databases">
        <title>Lottiidibacillus patelloidae gen. nov., sp. nov., isolated from the intestinal tract of a marine limpet and the reclassification of B. taeanensis BH030017T, B. algicola KMM 3737T and B. hwajinpoensis SW-72T as genus Lottiidibacillus.</title>
        <authorList>
            <person name="Liu R."/>
            <person name="Huang Z."/>
        </authorList>
    </citation>
    <scope>NUCLEOTIDE SEQUENCE [LARGE SCALE GENOMIC DNA]</scope>
    <source>
        <strain evidence="2 3">BH030017</strain>
    </source>
</reference>
<accession>A0A366XYT7</accession>
<comment type="caution">
    <text evidence="2">The sequence shown here is derived from an EMBL/GenBank/DDBJ whole genome shotgun (WGS) entry which is preliminary data.</text>
</comment>
<dbReference type="OrthoDB" id="9797779at2"/>
<name>A0A366XYT7_9BACI</name>
<evidence type="ECO:0000259" key="1">
    <source>
        <dbReference type="Pfam" id="PF08349"/>
    </source>
</evidence>
<dbReference type="Proteomes" id="UP000253314">
    <property type="component" value="Unassembled WGS sequence"/>
</dbReference>